<keyword evidence="4 5" id="KW-0413">Isomerase</keyword>
<feature type="domain" description="Pseudouridine synthase II N-terminal" evidence="6">
    <location>
        <begin position="32"/>
        <end position="179"/>
    </location>
</feature>
<dbReference type="InterPro" id="IPR015947">
    <property type="entry name" value="PUA-like_sf"/>
</dbReference>
<dbReference type="SUPFAM" id="SSF55120">
    <property type="entry name" value="Pseudouridine synthase"/>
    <property type="match status" value="1"/>
</dbReference>
<evidence type="ECO:0000256" key="2">
    <source>
        <dbReference type="ARBA" id="ARBA00005642"/>
    </source>
</evidence>
<accession>A0A540VTE4</accession>
<dbReference type="CDD" id="cd21152">
    <property type="entry name" value="PUA_TruB_bacterial"/>
    <property type="match status" value="1"/>
</dbReference>
<keyword evidence="3 5" id="KW-0819">tRNA processing</keyword>
<dbReference type="InterPro" id="IPR002501">
    <property type="entry name" value="PsdUridine_synth_N"/>
</dbReference>
<evidence type="ECO:0000256" key="4">
    <source>
        <dbReference type="ARBA" id="ARBA00023235"/>
    </source>
</evidence>
<dbReference type="GO" id="GO:1990481">
    <property type="term" value="P:mRNA pseudouridine synthesis"/>
    <property type="evidence" value="ECO:0007669"/>
    <property type="project" value="TreeGrafter"/>
</dbReference>
<dbReference type="NCBIfam" id="TIGR00431">
    <property type="entry name" value="TruB"/>
    <property type="match status" value="1"/>
</dbReference>
<gene>
    <name evidence="5 9" type="primary">truB</name>
    <name evidence="9" type="ORF">FKY71_05775</name>
</gene>
<name>A0A540VTE4_9GAMM</name>
<feature type="domain" description="tRNA pseudouridylate synthase B C-terminal" evidence="8">
    <location>
        <begin position="180"/>
        <end position="240"/>
    </location>
</feature>
<dbReference type="PANTHER" id="PTHR13767">
    <property type="entry name" value="TRNA-PSEUDOURIDINE SYNTHASE"/>
    <property type="match status" value="1"/>
</dbReference>
<dbReference type="Pfam" id="PF16198">
    <property type="entry name" value="TruB_C_2"/>
    <property type="match status" value="1"/>
</dbReference>
<dbReference type="InterPro" id="IPR014780">
    <property type="entry name" value="tRNA_psdUridine_synth_TruB"/>
</dbReference>
<proteinExistence type="inferred from homology"/>
<dbReference type="EC" id="5.4.99.25" evidence="5"/>
<dbReference type="InterPro" id="IPR036974">
    <property type="entry name" value="PUA_sf"/>
</dbReference>
<dbReference type="Gene3D" id="2.30.130.10">
    <property type="entry name" value="PUA domain"/>
    <property type="match status" value="1"/>
</dbReference>
<evidence type="ECO:0000256" key="5">
    <source>
        <dbReference type="HAMAP-Rule" id="MF_01080"/>
    </source>
</evidence>
<feature type="domain" description="tRNA pseudouridine synthase II TruB subfamily 1 C-terminal" evidence="7">
    <location>
        <begin position="244"/>
        <end position="301"/>
    </location>
</feature>
<sequence length="308" mass="32857">MARKKGRNVDGILLLDKPSGLTSNAALRRVSRYLDARKAGHTGSLDPLATGLLVLCFGEATKVSGWLLDADKSYTCLARLGVTTDSADADGQILQRRQVPAVDDEALEDVLSGFRGQQAQVPPMFSALKHDGQRLHELARQGIEVERPPRQVCIHDLNATRVAPDALRVEVTCSKGTYIRSLVADIGEQLGCGAHVEQLRRTGLGPFKGPSMWSLETLERLSGQGAAALDACLLPTDTALADYPAVTLAASAAERFCHGQAVSADRPTEAASILTVYGPDAAFLGIGAWRDDGAIAPRRLLVQRTARG</sequence>
<dbReference type="EMBL" id="VIFK01000029">
    <property type="protein sequence ID" value="TQE99986.1"/>
    <property type="molecule type" value="Genomic_DNA"/>
</dbReference>
<dbReference type="GO" id="GO:0031119">
    <property type="term" value="P:tRNA pseudouridine synthesis"/>
    <property type="evidence" value="ECO:0007669"/>
    <property type="project" value="UniProtKB-UniRule"/>
</dbReference>
<dbReference type="CDD" id="cd02573">
    <property type="entry name" value="PseudoU_synth_EcTruB"/>
    <property type="match status" value="1"/>
</dbReference>
<reference evidence="9 10" key="1">
    <citation type="submission" date="2019-06" db="EMBL/GenBank/DDBJ databases">
        <title>Metagenome assembled Genome of Spiribacter salinus SL48-SHIP from the microbial mat of Salt Lake 48 (Novosibirsk region, Russia).</title>
        <authorList>
            <person name="Shipova A."/>
            <person name="Rozanov A.S."/>
            <person name="Bryanskaya A.V."/>
            <person name="Peltek S.E."/>
        </authorList>
    </citation>
    <scope>NUCLEOTIDE SEQUENCE [LARGE SCALE GENOMIC DNA]</scope>
    <source>
        <strain evidence="9">SL48-SHIP-2</strain>
    </source>
</reference>
<evidence type="ECO:0000256" key="3">
    <source>
        <dbReference type="ARBA" id="ARBA00022694"/>
    </source>
</evidence>
<comment type="function">
    <text evidence="5">Responsible for synthesis of pseudouridine from uracil-55 in the psi GC loop of transfer RNAs.</text>
</comment>
<comment type="similarity">
    <text evidence="2 5">Belongs to the pseudouridine synthase TruB family. Type 1 subfamily.</text>
</comment>
<comment type="catalytic activity">
    <reaction evidence="1 5">
        <text>uridine(55) in tRNA = pseudouridine(55) in tRNA</text>
        <dbReference type="Rhea" id="RHEA:42532"/>
        <dbReference type="Rhea" id="RHEA-COMP:10101"/>
        <dbReference type="Rhea" id="RHEA-COMP:10102"/>
        <dbReference type="ChEBI" id="CHEBI:65314"/>
        <dbReference type="ChEBI" id="CHEBI:65315"/>
        <dbReference type="EC" id="5.4.99.25"/>
    </reaction>
</comment>
<protein>
    <recommendedName>
        <fullName evidence="5">tRNA pseudouridine synthase B</fullName>
        <ecNumber evidence="5">5.4.99.25</ecNumber>
    </recommendedName>
    <alternativeName>
        <fullName evidence="5">tRNA pseudouridine(55) synthase</fullName>
        <shortName evidence="5">Psi55 synthase</shortName>
    </alternativeName>
    <alternativeName>
        <fullName evidence="5">tRNA pseudouridylate synthase</fullName>
    </alternativeName>
    <alternativeName>
        <fullName evidence="5">tRNA-uridine isomerase</fullName>
    </alternativeName>
</protein>
<comment type="caution">
    <text evidence="9">The sequence shown here is derived from an EMBL/GenBank/DDBJ whole genome shotgun (WGS) entry which is preliminary data.</text>
</comment>
<evidence type="ECO:0000313" key="10">
    <source>
        <dbReference type="Proteomes" id="UP000315400"/>
    </source>
</evidence>
<feature type="active site" description="Nucleophile" evidence="5">
    <location>
        <position position="46"/>
    </location>
</feature>
<dbReference type="GO" id="GO:0160148">
    <property type="term" value="F:tRNA pseudouridine(55) synthase activity"/>
    <property type="evidence" value="ECO:0007669"/>
    <property type="project" value="UniProtKB-EC"/>
</dbReference>
<organism evidence="9 10">
    <name type="scientific">Spiribacter salinus</name>
    <dbReference type="NCBI Taxonomy" id="1335746"/>
    <lineage>
        <taxon>Bacteria</taxon>
        <taxon>Pseudomonadati</taxon>
        <taxon>Pseudomonadota</taxon>
        <taxon>Gammaproteobacteria</taxon>
        <taxon>Chromatiales</taxon>
        <taxon>Ectothiorhodospiraceae</taxon>
        <taxon>Spiribacter</taxon>
    </lineage>
</organism>
<dbReference type="Proteomes" id="UP000315400">
    <property type="component" value="Unassembled WGS sequence"/>
</dbReference>
<dbReference type="HAMAP" id="MF_01080">
    <property type="entry name" value="TruB_bact"/>
    <property type="match status" value="1"/>
</dbReference>
<dbReference type="InterPro" id="IPR020103">
    <property type="entry name" value="PsdUridine_synth_cat_dom_sf"/>
</dbReference>
<evidence type="ECO:0000259" key="6">
    <source>
        <dbReference type="Pfam" id="PF01509"/>
    </source>
</evidence>
<dbReference type="InterPro" id="IPR032819">
    <property type="entry name" value="TruB_C"/>
</dbReference>
<dbReference type="Pfam" id="PF09157">
    <property type="entry name" value="TruB-C_2"/>
    <property type="match status" value="1"/>
</dbReference>
<dbReference type="Pfam" id="PF01509">
    <property type="entry name" value="TruB_N"/>
    <property type="match status" value="1"/>
</dbReference>
<dbReference type="GO" id="GO:0003723">
    <property type="term" value="F:RNA binding"/>
    <property type="evidence" value="ECO:0007669"/>
    <property type="project" value="InterPro"/>
</dbReference>
<dbReference type="InterPro" id="IPR015240">
    <property type="entry name" value="tRNA_sdUridine_synth_fam1_C"/>
</dbReference>
<evidence type="ECO:0000313" key="9">
    <source>
        <dbReference type="EMBL" id="TQE99986.1"/>
    </source>
</evidence>
<dbReference type="PANTHER" id="PTHR13767:SF2">
    <property type="entry name" value="PSEUDOURIDYLATE SYNTHASE TRUB1"/>
    <property type="match status" value="1"/>
</dbReference>
<evidence type="ECO:0000256" key="1">
    <source>
        <dbReference type="ARBA" id="ARBA00000385"/>
    </source>
</evidence>
<dbReference type="SUPFAM" id="SSF88697">
    <property type="entry name" value="PUA domain-like"/>
    <property type="match status" value="1"/>
</dbReference>
<evidence type="ECO:0000259" key="7">
    <source>
        <dbReference type="Pfam" id="PF09157"/>
    </source>
</evidence>
<evidence type="ECO:0000259" key="8">
    <source>
        <dbReference type="Pfam" id="PF16198"/>
    </source>
</evidence>
<dbReference type="AlphaFoldDB" id="A0A540VTE4"/>
<dbReference type="Gene3D" id="3.30.2350.10">
    <property type="entry name" value="Pseudouridine synthase"/>
    <property type="match status" value="1"/>
</dbReference>
<dbReference type="STRING" id="1260251.SPISAL_03190"/>